<proteinExistence type="predicted"/>
<dbReference type="OrthoDB" id="9798081at2"/>
<dbReference type="GO" id="GO:0016747">
    <property type="term" value="F:acyltransferase activity, transferring groups other than amino-acyl groups"/>
    <property type="evidence" value="ECO:0007669"/>
    <property type="project" value="InterPro"/>
</dbReference>
<name>A0A127V8L8_9SPHI</name>
<dbReference type="RefSeq" id="WP_068396530.1">
    <property type="nucleotide sequence ID" value="NZ_CP014504.1"/>
</dbReference>
<dbReference type="InterPro" id="IPR016181">
    <property type="entry name" value="Acyl_CoA_acyltransferase"/>
</dbReference>
<dbReference type="InterPro" id="IPR051531">
    <property type="entry name" value="N-acetyltransferase"/>
</dbReference>
<dbReference type="Proteomes" id="UP000071561">
    <property type="component" value="Chromosome"/>
</dbReference>
<gene>
    <name evidence="2" type="ORF">AY601_0717</name>
</gene>
<evidence type="ECO:0000313" key="2">
    <source>
        <dbReference type="EMBL" id="AMP97664.1"/>
    </source>
</evidence>
<sequence>MKEKGINTTRLHIQAVTLHDAGFILELVNTPGWLKFIGDRNVKTIEDAKNYILKLTTGPGTNYFLVKLTEQQLPIGVVTFMKRDYLEHHDIGYAFHPDHEGKGYAFEAAKAVLDELKKDPVHPKILATVLRNNVKSIQLLEKLGLSYDKDLMIDNKDLLLYVINTATNQ</sequence>
<dbReference type="PROSITE" id="PS51186">
    <property type="entry name" value="GNAT"/>
    <property type="match status" value="1"/>
</dbReference>
<protein>
    <submittedName>
        <fullName evidence="2">Acetyltransferase</fullName>
    </submittedName>
</protein>
<dbReference type="PANTHER" id="PTHR43792:SF1">
    <property type="entry name" value="N-ACETYLTRANSFERASE DOMAIN-CONTAINING PROTEIN"/>
    <property type="match status" value="1"/>
</dbReference>
<organism evidence="2 3">
    <name type="scientific">Pedobacter cryoconitis</name>
    <dbReference type="NCBI Taxonomy" id="188932"/>
    <lineage>
        <taxon>Bacteria</taxon>
        <taxon>Pseudomonadati</taxon>
        <taxon>Bacteroidota</taxon>
        <taxon>Sphingobacteriia</taxon>
        <taxon>Sphingobacteriales</taxon>
        <taxon>Sphingobacteriaceae</taxon>
        <taxon>Pedobacter</taxon>
    </lineage>
</organism>
<dbReference type="PANTHER" id="PTHR43792">
    <property type="entry name" value="GNAT FAMILY, PUTATIVE (AFU_ORTHOLOGUE AFUA_3G00765)-RELATED-RELATED"/>
    <property type="match status" value="1"/>
</dbReference>
<evidence type="ECO:0000313" key="3">
    <source>
        <dbReference type="Proteomes" id="UP000071561"/>
    </source>
</evidence>
<feature type="domain" description="N-acetyltransferase" evidence="1">
    <location>
        <begin position="11"/>
        <end position="167"/>
    </location>
</feature>
<accession>A0A127V8L8</accession>
<dbReference type="InterPro" id="IPR000182">
    <property type="entry name" value="GNAT_dom"/>
</dbReference>
<reference evidence="2 3" key="1">
    <citation type="submission" date="2016-03" db="EMBL/GenBank/DDBJ databases">
        <title>Complete genome sequence of Pedobacter cryoconitis PAMC 27485.</title>
        <authorList>
            <person name="Lee J."/>
            <person name="Kim O.-S."/>
        </authorList>
    </citation>
    <scope>NUCLEOTIDE SEQUENCE [LARGE SCALE GENOMIC DNA]</scope>
    <source>
        <strain evidence="2 3">PAMC 27485</strain>
    </source>
</reference>
<dbReference type="Pfam" id="PF13302">
    <property type="entry name" value="Acetyltransf_3"/>
    <property type="match status" value="1"/>
</dbReference>
<dbReference type="SUPFAM" id="SSF55729">
    <property type="entry name" value="Acyl-CoA N-acyltransferases (Nat)"/>
    <property type="match status" value="1"/>
</dbReference>
<dbReference type="PATRIC" id="fig|188932.3.peg.735"/>
<dbReference type="AlphaFoldDB" id="A0A127V8L8"/>
<keyword evidence="2" id="KW-0808">Transferase</keyword>
<dbReference type="EMBL" id="CP014504">
    <property type="protein sequence ID" value="AMP97664.1"/>
    <property type="molecule type" value="Genomic_DNA"/>
</dbReference>
<dbReference type="Gene3D" id="3.40.630.30">
    <property type="match status" value="1"/>
</dbReference>
<keyword evidence="3" id="KW-1185">Reference proteome</keyword>
<evidence type="ECO:0000259" key="1">
    <source>
        <dbReference type="PROSITE" id="PS51186"/>
    </source>
</evidence>
<dbReference type="KEGG" id="pcm:AY601_0717"/>